<accession>A0A9E6ZNG1</accession>
<sequence length="154" mass="17709">MKLSKRLDSALNKLYIAFNNDMLNPECCKQCAVGNICNNTDFWKNFTEVHGSVVLNYLGTLHERLGRTYYGYSPKELLQIEAVFLKGCGYELPYKHGNKKPQHPTSKDILFNGLNYVVKYLCELDGVPDVMDTRKLFNYIPEKESEEVLSSHSF</sequence>
<organism evidence="1 2">
    <name type="scientific">Abyssalbus ytuae</name>
    <dbReference type="NCBI Taxonomy" id="2926907"/>
    <lineage>
        <taxon>Bacteria</taxon>
        <taxon>Pseudomonadati</taxon>
        <taxon>Bacteroidota</taxon>
        <taxon>Flavobacteriia</taxon>
        <taxon>Flavobacteriales</taxon>
        <taxon>Flavobacteriaceae</taxon>
        <taxon>Abyssalbus</taxon>
    </lineage>
</organism>
<dbReference type="RefSeq" id="WP_255843144.1">
    <property type="nucleotide sequence ID" value="NZ_CP094358.1"/>
</dbReference>
<protein>
    <submittedName>
        <fullName evidence="1">Na(+)-translocating NADH-quinone reductase subunit F</fullName>
    </submittedName>
</protein>
<dbReference type="EMBL" id="CP094358">
    <property type="protein sequence ID" value="UOB17585.1"/>
    <property type="molecule type" value="Genomic_DNA"/>
</dbReference>
<evidence type="ECO:0000313" key="1">
    <source>
        <dbReference type="EMBL" id="UOB17585.1"/>
    </source>
</evidence>
<dbReference type="Proteomes" id="UP000831290">
    <property type="component" value="Chromosome"/>
</dbReference>
<keyword evidence="2" id="KW-1185">Reference proteome</keyword>
<dbReference type="KEGG" id="fbm:MQE35_17830"/>
<proteinExistence type="predicted"/>
<evidence type="ECO:0000313" key="2">
    <source>
        <dbReference type="Proteomes" id="UP000831290"/>
    </source>
</evidence>
<gene>
    <name evidence="1" type="ORF">MQE35_17830</name>
</gene>
<reference evidence="1" key="1">
    <citation type="submission" date="2022-03" db="EMBL/GenBank/DDBJ databases">
        <title>Description of Abyssus ytuae gen. nov., sp. nov., a novel member of the family Flavobacteriaceae isolated from the sediment of Mariana Trench.</title>
        <authorList>
            <person name="Zhang J."/>
            <person name="Xu X."/>
        </authorList>
    </citation>
    <scope>NUCLEOTIDE SEQUENCE</scope>
    <source>
        <strain evidence="1">MT3330</strain>
    </source>
</reference>
<dbReference type="AlphaFoldDB" id="A0A9E6ZNG1"/>
<name>A0A9E6ZNG1_9FLAO</name>